<accession>A0AAE0DI11</accession>
<dbReference type="Proteomes" id="UP001276659">
    <property type="component" value="Unassembled WGS sequence"/>
</dbReference>
<dbReference type="EMBL" id="JASNWA010000011">
    <property type="protein sequence ID" value="KAK3167668.1"/>
    <property type="molecule type" value="Genomic_DNA"/>
</dbReference>
<evidence type="ECO:0000313" key="1">
    <source>
        <dbReference type="EMBL" id="KAK3167668.1"/>
    </source>
</evidence>
<dbReference type="AlphaFoldDB" id="A0AAE0DI11"/>
<organism evidence="1 2">
    <name type="scientific">Lepraria neglecta</name>
    <dbReference type="NCBI Taxonomy" id="209136"/>
    <lineage>
        <taxon>Eukaryota</taxon>
        <taxon>Fungi</taxon>
        <taxon>Dikarya</taxon>
        <taxon>Ascomycota</taxon>
        <taxon>Pezizomycotina</taxon>
        <taxon>Lecanoromycetes</taxon>
        <taxon>OSLEUM clade</taxon>
        <taxon>Lecanoromycetidae</taxon>
        <taxon>Lecanorales</taxon>
        <taxon>Lecanorineae</taxon>
        <taxon>Stereocaulaceae</taxon>
        <taxon>Lepraria</taxon>
    </lineage>
</organism>
<comment type="caution">
    <text evidence="1">The sequence shown here is derived from an EMBL/GenBank/DDBJ whole genome shotgun (WGS) entry which is preliminary data.</text>
</comment>
<keyword evidence="2" id="KW-1185">Reference proteome</keyword>
<gene>
    <name evidence="1" type="ORF">OEA41_010795</name>
</gene>
<sequence>MKPRKTNLVGHLETSHGFSNDEGSDLAETWKKTLPKKYFGCGFCISLFTSIQDQLNHIDNEHFKNMHRIGEWNINKVIRGLLMQPAVSLIWQNFFQSSYLAIQELAWDLSVAKDLQLRLELSSAKAGDLAEMAITSANWCENPQRSSGLNYEPVSPYEQVQKVSSFPEHENVSTQPALPTCPTLASSTRMASDLNSPAQDYQMAWDTSDQSSFESSQAQPTIPDSEANLYGNTSIGYRHIATGRASVLQPAEDCGRLLQQAPNPAPWTGTVVTDFGSRNSHGQNPDPMPATPFSVPSNLTLRSSPALSPYHHSPLANTARRAENTEGVSSTINSRVVSLAQVQGRYTIPELVPSAARLNKQRSRKKLRDHYGAPDLDIDELQNLMRDEDRTRGVRRHG</sequence>
<protein>
    <recommendedName>
        <fullName evidence="3">C2H2-type domain-containing protein</fullName>
    </recommendedName>
</protein>
<evidence type="ECO:0008006" key="3">
    <source>
        <dbReference type="Google" id="ProtNLM"/>
    </source>
</evidence>
<proteinExistence type="predicted"/>
<evidence type="ECO:0000313" key="2">
    <source>
        <dbReference type="Proteomes" id="UP001276659"/>
    </source>
</evidence>
<name>A0AAE0DI11_9LECA</name>
<reference evidence="1" key="1">
    <citation type="submission" date="2022-11" db="EMBL/GenBank/DDBJ databases">
        <title>Chromosomal genome sequence assembly and mating type (MAT) locus characterization of the leprose asexual lichenized fungus Lepraria neglecta (Nyl.) Erichsen.</title>
        <authorList>
            <person name="Allen J.L."/>
            <person name="Pfeffer B."/>
        </authorList>
    </citation>
    <scope>NUCLEOTIDE SEQUENCE</scope>
    <source>
        <strain evidence="1">Allen 5258</strain>
    </source>
</reference>